<name>A0A812XGJ5_SYMPI</name>
<dbReference type="Proteomes" id="UP000649617">
    <property type="component" value="Unassembled WGS sequence"/>
</dbReference>
<organism evidence="1 2">
    <name type="scientific">Symbiodinium pilosum</name>
    <name type="common">Dinoflagellate</name>
    <dbReference type="NCBI Taxonomy" id="2952"/>
    <lineage>
        <taxon>Eukaryota</taxon>
        <taxon>Sar</taxon>
        <taxon>Alveolata</taxon>
        <taxon>Dinophyceae</taxon>
        <taxon>Suessiales</taxon>
        <taxon>Symbiodiniaceae</taxon>
        <taxon>Symbiodinium</taxon>
    </lineage>
</organism>
<dbReference type="EMBL" id="CAJNIZ010045693">
    <property type="protein sequence ID" value="CAE7727350.1"/>
    <property type="molecule type" value="Genomic_DNA"/>
</dbReference>
<comment type="caution">
    <text evidence="1">The sequence shown here is derived from an EMBL/GenBank/DDBJ whole genome shotgun (WGS) entry which is preliminary data.</text>
</comment>
<accession>A0A812XGJ5</accession>
<sequence length="128" mass="13484">MSTAGANIETCGGTFVQMQNVGDPEAEQVQSFSVSAFGACISPAILTEDTADDTHLGCTMFVKAILPADRVQTLMKLLQTEGPAQVYTASLSSAEPKTTSLEHCLSELGSPQQNGTLHLPGTHWPCTD</sequence>
<dbReference type="OrthoDB" id="419181at2759"/>
<evidence type="ECO:0000313" key="1">
    <source>
        <dbReference type="EMBL" id="CAE7727350.1"/>
    </source>
</evidence>
<gene>
    <name evidence="1" type="ORF">SPIL2461_LOCUS20829</name>
</gene>
<keyword evidence="2" id="KW-1185">Reference proteome</keyword>
<proteinExistence type="predicted"/>
<dbReference type="AlphaFoldDB" id="A0A812XGJ5"/>
<reference evidence="1" key="1">
    <citation type="submission" date="2021-02" db="EMBL/GenBank/DDBJ databases">
        <authorList>
            <person name="Dougan E. K."/>
            <person name="Rhodes N."/>
            <person name="Thang M."/>
            <person name="Chan C."/>
        </authorList>
    </citation>
    <scope>NUCLEOTIDE SEQUENCE</scope>
</reference>
<evidence type="ECO:0000313" key="2">
    <source>
        <dbReference type="Proteomes" id="UP000649617"/>
    </source>
</evidence>
<protein>
    <submittedName>
        <fullName evidence="1">Uncharacterized protein</fullName>
    </submittedName>
</protein>